<evidence type="ECO:0000313" key="2">
    <source>
        <dbReference type="EMBL" id="STW48142.1"/>
    </source>
</evidence>
<organism evidence="2 3">
    <name type="scientific">Klebsiella pneumoniae</name>
    <dbReference type="NCBI Taxonomy" id="573"/>
    <lineage>
        <taxon>Bacteria</taxon>
        <taxon>Pseudomonadati</taxon>
        <taxon>Pseudomonadota</taxon>
        <taxon>Gammaproteobacteria</taxon>
        <taxon>Enterobacterales</taxon>
        <taxon>Enterobacteriaceae</taxon>
        <taxon>Klebsiella/Raoultella group</taxon>
        <taxon>Klebsiella</taxon>
        <taxon>Klebsiella pneumoniae complex</taxon>
    </lineage>
</organism>
<protein>
    <submittedName>
        <fullName evidence="2">Glycerol dehydratase reactivation factor large subunit</fullName>
    </submittedName>
</protein>
<gene>
    <name evidence="2" type="primary">ddrA_3</name>
    <name evidence="2" type="ORF">NCTC9617_04731</name>
</gene>
<evidence type="ECO:0000259" key="1">
    <source>
        <dbReference type="Pfam" id="PF18427"/>
    </source>
</evidence>
<proteinExistence type="predicted"/>
<sequence>MPLIAGIDIGNATTEVALASDDPQARAFVASGIVATTGMKGTRDNIAGTLAALEQALAKTPWSMSDVSRIYLNEAAPVIGDVAMETITETIITESTMIGHNPQTPGGVGVGVGTTIPRAAGDAAGGAVCRGWIVLIDDAVDFLDAVWWLNEALDRGSTWWRRSLKRTTACW</sequence>
<dbReference type="EMBL" id="UGNC01000005">
    <property type="protein sequence ID" value="STW48142.1"/>
    <property type="molecule type" value="Genomic_DNA"/>
</dbReference>
<reference evidence="2 3" key="1">
    <citation type="submission" date="2018-06" db="EMBL/GenBank/DDBJ databases">
        <authorList>
            <consortium name="Pathogen Informatics"/>
            <person name="Doyle S."/>
        </authorList>
    </citation>
    <scope>NUCLEOTIDE SEQUENCE [LARGE SCALE GENOMIC DNA]</scope>
    <source>
        <strain evidence="2 3">NCTC9617</strain>
    </source>
</reference>
<dbReference type="InterPro" id="IPR040916">
    <property type="entry name" value="DDR_swiveling"/>
</dbReference>
<feature type="domain" description="DD-reactivating factor swiveling" evidence="1">
    <location>
        <begin position="92"/>
        <end position="157"/>
    </location>
</feature>
<evidence type="ECO:0000313" key="3">
    <source>
        <dbReference type="Proteomes" id="UP000255167"/>
    </source>
</evidence>
<dbReference type="Gene3D" id="3.30.420.40">
    <property type="match status" value="1"/>
</dbReference>
<dbReference type="InterPro" id="IPR043129">
    <property type="entry name" value="ATPase_NBD"/>
</dbReference>
<dbReference type="SUPFAM" id="SSF53067">
    <property type="entry name" value="Actin-like ATPase domain"/>
    <property type="match status" value="1"/>
</dbReference>
<name>A0A378FSL0_KLEPN</name>
<dbReference type="Pfam" id="PF18427">
    <property type="entry name" value="DDR_swiveling"/>
    <property type="match status" value="1"/>
</dbReference>
<accession>A0A378FSL0</accession>
<dbReference type="Proteomes" id="UP000255167">
    <property type="component" value="Unassembled WGS sequence"/>
</dbReference>
<dbReference type="AlphaFoldDB" id="A0A378FSL0"/>